<sequence>MAQYKVSSDSLATAASQLQSGSSDVQTTLSRLRSLVDSLGSEWEGSGSGAFNELYTEFNTAGLKLNESLAGIADLLSKAASYYAESEANVTNAFRS</sequence>
<comment type="similarity">
    <text evidence="1">Belongs to the WXG100 family.</text>
</comment>
<dbReference type="NCBIfam" id="TIGR03930">
    <property type="entry name" value="WXG100_ESAT6"/>
    <property type="match status" value="1"/>
</dbReference>
<dbReference type="RefSeq" id="WP_170159852.1">
    <property type="nucleotide sequence ID" value="NZ_RBKS01000001.1"/>
</dbReference>
<evidence type="ECO:0000313" key="3">
    <source>
        <dbReference type="Proteomes" id="UP000280008"/>
    </source>
</evidence>
<dbReference type="Proteomes" id="UP000280008">
    <property type="component" value="Unassembled WGS sequence"/>
</dbReference>
<dbReference type="SUPFAM" id="SSF140453">
    <property type="entry name" value="EsxAB dimer-like"/>
    <property type="match status" value="1"/>
</dbReference>
<evidence type="ECO:0000313" key="2">
    <source>
        <dbReference type="EMBL" id="RKR73934.1"/>
    </source>
</evidence>
<dbReference type="EMBL" id="RBKS01000001">
    <property type="protein sequence ID" value="RKR73934.1"/>
    <property type="molecule type" value="Genomic_DNA"/>
</dbReference>
<protein>
    <recommendedName>
        <fullName evidence="1">ESAT-6-like protein</fullName>
    </recommendedName>
</protein>
<keyword evidence="3" id="KW-1185">Reference proteome</keyword>
<accession>A0A495ID49</accession>
<proteinExistence type="inferred from homology"/>
<dbReference type="Pfam" id="PF06013">
    <property type="entry name" value="WXG100"/>
    <property type="match status" value="1"/>
</dbReference>
<comment type="caution">
    <text evidence="2">The sequence shown here is derived from an EMBL/GenBank/DDBJ whole genome shotgun (WGS) entry which is preliminary data.</text>
</comment>
<gene>
    <name evidence="2" type="ORF">C8E83_1034</name>
</gene>
<dbReference type="InterPro" id="IPR010310">
    <property type="entry name" value="T7SS_ESAT-6-like"/>
</dbReference>
<evidence type="ECO:0000256" key="1">
    <source>
        <dbReference type="RuleBase" id="RU362001"/>
    </source>
</evidence>
<organism evidence="2 3">
    <name type="scientific">Frondihabitans australicus</name>
    <dbReference type="NCBI Taxonomy" id="386892"/>
    <lineage>
        <taxon>Bacteria</taxon>
        <taxon>Bacillati</taxon>
        <taxon>Actinomycetota</taxon>
        <taxon>Actinomycetes</taxon>
        <taxon>Micrococcales</taxon>
        <taxon>Microbacteriaceae</taxon>
        <taxon>Frondihabitans</taxon>
    </lineage>
</organism>
<reference evidence="2 3" key="1">
    <citation type="submission" date="2018-10" db="EMBL/GenBank/DDBJ databases">
        <title>Sequencing the genomes of 1000 actinobacteria strains.</title>
        <authorList>
            <person name="Klenk H.-P."/>
        </authorList>
    </citation>
    <scope>NUCLEOTIDE SEQUENCE [LARGE SCALE GENOMIC DNA]</scope>
    <source>
        <strain evidence="2 3">DSM 17894</strain>
    </source>
</reference>
<dbReference type="Gene3D" id="1.10.287.1060">
    <property type="entry name" value="ESAT-6-like"/>
    <property type="match status" value="1"/>
</dbReference>
<dbReference type="AlphaFoldDB" id="A0A495ID49"/>
<name>A0A495ID49_9MICO</name>
<dbReference type="InterPro" id="IPR036689">
    <property type="entry name" value="ESAT-6-like_sf"/>
</dbReference>